<dbReference type="RefSeq" id="WP_344234775.1">
    <property type="nucleotide sequence ID" value="NZ_BAAAPH010000011.1"/>
</dbReference>
<accession>A0ABN2DJK6</accession>
<comment type="caution">
    <text evidence="1">The sequence shown here is derived from an EMBL/GenBank/DDBJ whole genome shotgun (WGS) entry which is preliminary data.</text>
</comment>
<sequence length="67" mass="7302">MAGYLAGCPLFLAWMEYTTDLIGGRFGVSGGSAIASDGVYYWRLDAAEYVREYGIVVPDALFGTLRQ</sequence>
<proteinExistence type="predicted"/>
<dbReference type="EMBL" id="BAAAPH010000011">
    <property type="protein sequence ID" value="GAA1576687.1"/>
    <property type="molecule type" value="Genomic_DNA"/>
</dbReference>
<reference evidence="1 2" key="1">
    <citation type="journal article" date="2019" name="Int. J. Syst. Evol. Microbiol.">
        <title>The Global Catalogue of Microorganisms (GCM) 10K type strain sequencing project: providing services to taxonomists for standard genome sequencing and annotation.</title>
        <authorList>
            <consortium name="The Broad Institute Genomics Platform"/>
            <consortium name="The Broad Institute Genome Sequencing Center for Infectious Disease"/>
            <person name="Wu L."/>
            <person name="Ma J."/>
        </authorList>
    </citation>
    <scope>NUCLEOTIDE SEQUENCE [LARGE SCALE GENOMIC DNA]</scope>
    <source>
        <strain evidence="1 2">JCM 15572</strain>
    </source>
</reference>
<keyword evidence="2" id="KW-1185">Reference proteome</keyword>
<protein>
    <submittedName>
        <fullName evidence="1">Uncharacterized protein</fullName>
    </submittedName>
</protein>
<evidence type="ECO:0000313" key="2">
    <source>
        <dbReference type="Proteomes" id="UP001501705"/>
    </source>
</evidence>
<dbReference type="Proteomes" id="UP001501705">
    <property type="component" value="Unassembled WGS sequence"/>
</dbReference>
<gene>
    <name evidence="1" type="ORF">GCM10009804_36640</name>
</gene>
<name>A0ABN2DJK6_9ACTN</name>
<evidence type="ECO:0000313" key="1">
    <source>
        <dbReference type="EMBL" id="GAA1576687.1"/>
    </source>
</evidence>
<organism evidence="1 2">
    <name type="scientific">Kribbella hippodromi</name>
    <dbReference type="NCBI Taxonomy" id="434347"/>
    <lineage>
        <taxon>Bacteria</taxon>
        <taxon>Bacillati</taxon>
        <taxon>Actinomycetota</taxon>
        <taxon>Actinomycetes</taxon>
        <taxon>Propionibacteriales</taxon>
        <taxon>Kribbellaceae</taxon>
        <taxon>Kribbella</taxon>
    </lineage>
</organism>